<dbReference type="InterPro" id="IPR000150">
    <property type="entry name" value="Cof"/>
</dbReference>
<dbReference type="GO" id="GO:0016791">
    <property type="term" value="F:phosphatase activity"/>
    <property type="evidence" value="ECO:0007669"/>
    <property type="project" value="TreeGrafter"/>
</dbReference>
<dbReference type="Pfam" id="PF08282">
    <property type="entry name" value="Hydrolase_3"/>
    <property type="match status" value="1"/>
</dbReference>
<proteinExistence type="predicted"/>
<dbReference type="NCBIfam" id="TIGR01484">
    <property type="entry name" value="HAD-SF-IIB"/>
    <property type="match status" value="1"/>
</dbReference>
<dbReference type="RefSeq" id="WP_136833382.1">
    <property type="nucleotide sequence ID" value="NZ_SWBM01000007.1"/>
</dbReference>
<protein>
    <submittedName>
        <fullName evidence="1">HAD family phosphatase</fullName>
    </submittedName>
</protein>
<organism evidence="1 2">
    <name type="scientific">Robertmurraya kyonggiensis</name>
    <dbReference type="NCBI Taxonomy" id="1037680"/>
    <lineage>
        <taxon>Bacteria</taxon>
        <taxon>Bacillati</taxon>
        <taxon>Bacillota</taxon>
        <taxon>Bacilli</taxon>
        <taxon>Bacillales</taxon>
        <taxon>Bacillaceae</taxon>
        <taxon>Robertmurraya</taxon>
    </lineage>
</organism>
<accession>A0A4V5P2T4</accession>
<dbReference type="GO" id="GO:0005829">
    <property type="term" value="C:cytosol"/>
    <property type="evidence" value="ECO:0007669"/>
    <property type="project" value="TreeGrafter"/>
</dbReference>
<dbReference type="SUPFAM" id="SSF56784">
    <property type="entry name" value="HAD-like"/>
    <property type="match status" value="1"/>
</dbReference>
<dbReference type="Proteomes" id="UP000307756">
    <property type="component" value="Unassembled WGS sequence"/>
</dbReference>
<dbReference type="PANTHER" id="PTHR10000:SF55">
    <property type="entry name" value="5-AMINO-6-(5-PHOSPHO-D-RIBITYLAMINO)URACIL PHOSPHATASE YCSE"/>
    <property type="match status" value="1"/>
</dbReference>
<sequence>MKLIALDMDGTTLNSKKEMSEENIQAIKKAQQEGHIVMILSGRPFNLINDQLAKHDLDCPIGGNNGTELFAGGKLLERTSLTLPQSLQVASTLEKECMPFKIGTDKGTFVHKDWFERFDQVLESGRVPDEYFTHKDYKMFTASPKVYGQGFFNHYEDIIHEESAVQKFLTLTLDPEQRQRLQTSLESIEEICVTSSSPFNLEIMHINGNKGNGLKIMARHFNIPIEDTIVIGDEKNDLPMFHAAGLSIAMGNADEEIKKHTDLVTLTNDENGVAYAIEQYVLKGSYIS</sequence>
<dbReference type="CDD" id="cd07516">
    <property type="entry name" value="HAD_Pase"/>
    <property type="match status" value="1"/>
</dbReference>
<dbReference type="Gene3D" id="3.30.1240.10">
    <property type="match status" value="1"/>
</dbReference>
<dbReference type="SFLD" id="SFLDS00003">
    <property type="entry name" value="Haloacid_Dehalogenase"/>
    <property type="match status" value="1"/>
</dbReference>
<dbReference type="InterPro" id="IPR006379">
    <property type="entry name" value="HAD-SF_hydro_IIB"/>
</dbReference>
<evidence type="ECO:0000313" key="1">
    <source>
        <dbReference type="EMBL" id="TKC14910.1"/>
    </source>
</evidence>
<dbReference type="NCBIfam" id="TIGR00099">
    <property type="entry name" value="Cof-subfamily"/>
    <property type="match status" value="1"/>
</dbReference>
<gene>
    <name evidence="1" type="ORF">FA727_20610</name>
</gene>
<reference evidence="1 2" key="1">
    <citation type="journal article" date="2011" name="J. Microbiol.">
        <title>Bacillus kyonggiensis sp. nov., isolated from soil of a lettuce field.</title>
        <authorList>
            <person name="Dong K."/>
            <person name="Lee S."/>
        </authorList>
    </citation>
    <scope>NUCLEOTIDE SEQUENCE [LARGE SCALE GENOMIC DNA]</scope>
    <source>
        <strain evidence="1 2">NB22</strain>
    </source>
</reference>
<dbReference type="InterPro" id="IPR036412">
    <property type="entry name" value="HAD-like_sf"/>
</dbReference>
<dbReference type="OrthoDB" id="9806027at2"/>
<dbReference type="EMBL" id="SWBM01000007">
    <property type="protein sequence ID" value="TKC14910.1"/>
    <property type="molecule type" value="Genomic_DNA"/>
</dbReference>
<dbReference type="PANTHER" id="PTHR10000">
    <property type="entry name" value="PHOSPHOSERINE PHOSPHATASE"/>
    <property type="match status" value="1"/>
</dbReference>
<dbReference type="Gene3D" id="3.40.50.1000">
    <property type="entry name" value="HAD superfamily/HAD-like"/>
    <property type="match status" value="1"/>
</dbReference>
<comment type="caution">
    <text evidence="1">The sequence shown here is derived from an EMBL/GenBank/DDBJ whole genome shotgun (WGS) entry which is preliminary data.</text>
</comment>
<dbReference type="GO" id="GO:0000287">
    <property type="term" value="F:magnesium ion binding"/>
    <property type="evidence" value="ECO:0007669"/>
    <property type="project" value="TreeGrafter"/>
</dbReference>
<dbReference type="AlphaFoldDB" id="A0A4V5P2T4"/>
<keyword evidence="2" id="KW-1185">Reference proteome</keyword>
<dbReference type="SFLD" id="SFLDG01140">
    <property type="entry name" value="C2.B:_Phosphomannomutase_and_P"/>
    <property type="match status" value="1"/>
</dbReference>
<evidence type="ECO:0000313" key="2">
    <source>
        <dbReference type="Proteomes" id="UP000307756"/>
    </source>
</evidence>
<dbReference type="InterPro" id="IPR023214">
    <property type="entry name" value="HAD_sf"/>
</dbReference>
<name>A0A4V5P2T4_9BACI</name>